<comment type="caution">
    <text evidence="8">The sequence shown here is derived from an EMBL/GenBank/DDBJ whole genome shotgun (WGS) entry which is preliminary data.</text>
</comment>
<keyword evidence="3" id="KW-0547">Nucleotide-binding</keyword>
<dbReference type="EC" id="3.6.1.41" evidence="1"/>
<dbReference type="InterPro" id="IPR051094">
    <property type="entry name" value="Diverse_Catalytic_Enzymes"/>
</dbReference>
<dbReference type="InterPro" id="IPR006675">
    <property type="entry name" value="HDIG_dom"/>
</dbReference>
<name>A0A511QXN5_9DEIN</name>
<dbReference type="PROSITE" id="PS51831">
    <property type="entry name" value="HD"/>
    <property type="match status" value="1"/>
</dbReference>
<feature type="domain" description="HD" evidence="7">
    <location>
        <begin position="22"/>
        <end position="132"/>
    </location>
</feature>
<dbReference type="PANTHER" id="PTHR35795:SF1">
    <property type="entry name" value="BIS(5'-NUCLEOSYL)-TETRAPHOSPHATASE, SYMMETRICAL"/>
    <property type="match status" value="1"/>
</dbReference>
<evidence type="ECO:0000256" key="3">
    <source>
        <dbReference type="ARBA" id="ARBA00022741"/>
    </source>
</evidence>
<evidence type="ECO:0000256" key="2">
    <source>
        <dbReference type="ARBA" id="ARBA00022723"/>
    </source>
</evidence>
<dbReference type="Gene3D" id="1.10.3210.10">
    <property type="entry name" value="Hypothetical protein af1432"/>
    <property type="match status" value="1"/>
</dbReference>
<accession>A0A511QXN5</accession>
<gene>
    <name evidence="8" type="ORF">MHY01S_03040</name>
</gene>
<dbReference type="EMBL" id="BJXL01000004">
    <property type="protein sequence ID" value="GEM82138.1"/>
    <property type="molecule type" value="Genomic_DNA"/>
</dbReference>
<proteinExistence type="predicted"/>
<reference evidence="8 9" key="1">
    <citation type="submission" date="2019-07" db="EMBL/GenBank/DDBJ databases">
        <title>Whole genome shotgun sequence of Meiothermus hypogaeus NBRC 106114.</title>
        <authorList>
            <person name="Hosoyama A."/>
            <person name="Uohara A."/>
            <person name="Ohji S."/>
            <person name="Ichikawa N."/>
        </authorList>
    </citation>
    <scope>NUCLEOTIDE SEQUENCE [LARGE SCALE GENOMIC DNA]</scope>
    <source>
        <strain evidence="8 9">NBRC 106114</strain>
    </source>
</reference>
<keyword evidence="4 8" id="KW-0378">Hydrolase</keyword>
<dbReference type="GO" id="GO:0000166">
    <property type="term" value="F:nucleotide binding"/>
    <property type="evidence" value="ECO:0007669"/>
    <property type="project" value="UniProtKB-KW"/>
</dbReference>
<dbReference type="NCBIfam" id="TIGR00277">
    <property type="entry name" value="HDIG"/>
    <property type="match status" value="1"/>
</dbReference>
<dbReference type="SMART" id="SM00471">
    <property type="entry name" value="HDc"/>
    <property type="match status" value="1"/>
</dbReference>
<dbReference type="InterPro" id="IPR006674">
    <property type="entry name" value="HD_domain"/>
</dbReference>
<dbReference type="OrthoDB" id="5295945at2"/>
<evidence type="ECO:0000259" key="7">
    <source>
        <dbReference type="PROSITE" id="PS51831"/>
    </source>
</evidence>
<dbReference type="GO" id="GO:0046872">
    <property type="term" value="F:metal ion binding"/>
    <property type="evidence" value="ECO:0007669"/>
    <property type="project" value="UniProtKB-KW"/>
</dbReference>
<evidence type="ECO:0000256" key="5">
    <source>
        <dbReference type="ARBA" id="ARBA00023004"/>
    </source>
</evidence>
<sequence>MISTISVVDLAERVRQQVKPERYEHILRVAELAAEIARANALDVEKIYLAAILHDAARDLSEQQLTELAPPEIALERNHPLSLHGRAGRKLAEQWGIEDEEVLEAIEGHVYGVRPEHRIGMALYVADVSEPGRGVNQDIRDLALSGRLEEAYQKAVLCKVKYLQSKGIEPHPRTLAAYKAIMEQRGEDC</sequence>
<dbReference type="InterPro" id="IPR005249">
    <property type="entry name" value="YqeK"/>
</dbReference>
<dbReference type="InterPro" id="IPR003607">
    <property type="entry name" value="HD/PDEase_dom"/>
</dbReference>
<dbReference type="PANTHER" id="PTHR35795">
    <property type="entry name" value="SLR1885 PROTEIN"/>
    <property type="match status" value="1"/>
</dbReference>
<dbReference type="SUPFAM" id="SSF109604">
    <property type="entry name" value="HD-domain/PDEase-like"/>
    <property type="match status" value="1"/>
</dbReference>
<protein>
    <recommendedName>
        <fullName evidence="1">bis(5'-nucleosyl)-tetraphosphatase (symmetrical)</fullName>
        <ecNumber evidence="1">3.6.1.41</ecNumber>
    </recommendedName>
</protein>
<evidence type="ECO:0000313" key="9">
    <source>
        <dbReference type="Proteomes" id="UP000321197"/>
    </source>
</evidence>
<keyword evidence="2" id="KW-0479">Metal-binding</keyword>
<dbReference type="GO" id="GO:0008803">
    <property type="term" value="F:bis(5'-nucleosyl)-tetraphosphatase (symmetrical) activity"/>
    <property type="evidence" value="ECO:0007669"/>
    <property type="project" value="UniProtKB-EC"/>
</dbReference>
<evidence type="ECO:0000256" key="1">
    <source>
        <dbReference type="ARBA" id="ARBA00012506"/>
    </source>
</evidence>
<organism evidence="8 9">
    <name type="scientific">Meiothermus hypogaeus NBRC 106114</name>
    <dbReference type="NCBI Taxonomy" id="1227553"/>
    <lineage>
        <taxon>Bacteria</taxon>
        <taxon>Thermotogati</taxon>
        <taxon>Deinococcota</taxon>
        <taxon>Deinococci</taxon>
        <taxon>Thermales</taxon>
        <taxon>Thermaceae</taxon>
        <taxon>Meiothermus</taxon>
    </lineage>
</organism>
<dbReference type="AlphaFoldDB" id="A0A511QXN5"/>
<evidence type="ECO:0000313" key="8">
    <source>
        <dbReference type="EMBL" id="GEM82138.1"/>
    </source>
</evidence>
<dbReference type="Proteomes" id="UP000321197">
    <property type="component" value="Unassembled WGS sequence"/>
</dbReference>
<evidence type="ECO:0000256" key="4">
    <source>
        <dbReference type="ARBA" id="ARBA00022801"/>
    </source>
</evidence>
<dbReference type="NCBIfam" id="TIGR00488">
    <property type="entry name" value="bis(5'-nucleosyl)-tetraphosphatase (symmetrical) YqeK"/>
    <property type="match status" value="1"/>
</dbReference>
<comment type="catalytic activity">
    <reaction evidence="6">
        <text>P(1),P(4)-bis(5'-adenosyl) tetraphosphate + H2O = 2 ADP + 2 H(+)</text>
        <dbReference type="Rhea" id="RHEA:24252"/>
        <dbReference type="ChEBI" id="CHEBI:15377"/>
        <dbReference type="ChEBI" id="CHEBI:15378"/>
        <dbReference type="ChEBI" id="CHEBI:58141"/>
        <dbReference type="ChEBI" id="CHEBI:456216"/>
        <dbReference type="EC" id="3.6.1.41"/>
    </reaction>
</comment>
<dbReference type="CDD" id="cd00077">
    <property type="entry name" value="HDc"/>
    <property type="match status" value="1"/>
</dbReference>
<evidence type="ECO:0000256" key="6">
    <source>
        <dbReference type="ARBA" id="ARBA00049417"/>
    </source>
</evidence>
<keyword evidence="5" id="KW-0408">Iron</keyword>
<dbReference type="Pfam" id="PF01966">
    <property type="entry name" value="HD"/>
    <property type="match status" value="1"/>
</dbReference>
<dbReference type="RefSeq" id="WP_119339463.1">
    <property type="nucleotide sequence ID" value="NZ_BJXL01000004.1"/>
</dbReference>